<dbReference type="RefSeq" id="WP_171588048.1">
    <property type="nucleotide sequence ID" value="NZ_JABGBO010000002.1"/>
</dbReference>
<gene>
    <name evidence="3" type="ORF">HKX40_02900</name>
</gene>
<dbReference type="EMBL" id="JABGBO010000002">
    <property type="protein sequence ID" value="NOL49092.1"/>
    <property type="molecule type" value="Genomic_DNA"/>
</dbReference>
<proteinExistence type="inferred from homology"/>
<organism evidence="3 4">
    <name type="scientific">Pelistega europaea</name>
    <dbReference type="NCBI Taxonomy" id="106147"/>
    <lineage>
        <taxon>Bacteria</taxon>
        <taxon>Pseudomonadati</taxon>
        <taxon>Pseudomonadota</taxon>
        <taxon>Betaproteobacteria</taxon>
        <taxon>Burkholderiales</taxon>
        <taxon>Alcaligenaceae</taxon>
        <taxon>Pelistega</taxon>
    </lineage>
</organism>
<comment type="similarity">
    <text evidence="1">Belongs to the UPF0065 (bug) family.</text>
</comment>
<keyword evidence="2" id="KW-0732">Signal</keyword>
<dbReference type="SUPFAM" id="SSF53850">
    <property type="entry name" value="Periplasmic binding protein-like II"/>
    <property type="match status" value="1"/>
</dbReference>
<dbReference type="InterPro" id="IPR042100">
    <property type="entry name" value="Bug_dom1"/>
</dbReference>
<sequence>MTLTKKLILSLIVGLSSTFSTHTAFAQDSFPQNNIRFIVPYAPGGPLDTVARLLGEKVQKASGQTVIVENKAGAGGNIGISTMLKEKADGYTLAMGAVATMAINPWIYSKIPFDASKDFAPVLLVADVPNVLILNKEFAQAEKIDSVQKLIDYIKANPGKLNYASGGTGSAGHLAGELLKAKLDLDIVHAPFQGANPAKLSLLANQTQLMFDNLASAKTLIDDGKVVALAVSTHERSPFLPKLPTLEEQGVKDFDIGTWFGIVAPAGTPEAVINKLNQLYATAMNDPAVQKQLETMGSALKAGTAADFAEFAKKELAKYKEVVKTANAKID</sequence>
<reference evidence="3 4" key="1">
    <citation type="submission" date="2020-05" db="EMBL/GenBank/DDBJ databases">
        <authorList>
            <person name="Niu N."/>
        </authorList>
    </citation>
    <scope>NUCLEOTIDE SEQUENCE [LARGE SCALE GENOMIC DNA]</scope>
    <source>
        <strain evidence="3 4">LMG10982</strain>
    </source>
</reference>
<dbReference type="Proteomes" id="UP000541421">
    <property type="component" value="Unassembled WGS sequence"/>
</dbReference>
<name>A0A7Y4P3K0_9BURK</name>
<comment type="caution">
    <text evidence="3">The sequence shown here is derived from an EMBL/GenBank/DDBJ whole genome shotgun (WGS) entry which is preliminary data.</text>
</comment>
<evidence type="ECO:0000256" key="1">
    <source>
        <dbReference type="ARBA" id="ARBA00006987"/>
    </source>
</evidence>
<dbReference type="PIRSF" id="PIRSF017082">
    <property type="entry name" value="YflP"/>
    <property type="match status" value="1"/>
</dbReference>
<dbReference type="PANTHER" id="PTHR42928:SF5">
    <property type="entry name" value="BLR1237 PROTEIN"/>
    <property type="match status" value="1"/>
</dbReference>
<evidence type="ECO:0000313" key="3">
    <source>
        <dbReference type="EMBL" id="NOL49092.1"/>
    </source>
</evidence>
<keyword evidence="4" id="KW-1185">Reference proteome</keyword>
<dbReference type="PANTHER" id="PTHR42928">
    <property type="entry name" value="TRICARBOXYLATE-BINDING PROTEIN"/>
    <property type="match status" value="1"/>
</dbReference>
<dbReference type="Gene3D" id="3.40.190.10">
    <property type="entry name" value="Periplasmic binding protein-like II"/>
    <property type="match status" value="1"/>
</dbReference>
<feature type="chain" id="PRO_5031186363" evidence="2">
    <location>
        <begin position="27"/>
        <end position="331"/>
    </location>
</feature>
<dbReference type="Gene3D" id="3.40.190.150">
    <property type="entry name" value="Bordetella uptake gene, domain 1"/>
    <property type="match status" value="1"/>
</dbReference>
<dbReference type="CDD" id="cd07012">
    <property type="entry name" value="PBP2_Bug_TTT"/>
    <property type="match status" value="1"/>
</dbReference>
<accession>A0A7Y4P3K0</accession>
<dbReference type="InterPro" id="IPR005064">
    <property type="entry name" value="BUG"/>
</dbReference>
<evidence type="ECO:0000256" key="2">
    <source>
        <dbReference type="SAM" id="SignalP"/>
    </source>
</evidence>
<evidence type="ECO:0000313" key="4">
    <source>
        <dbReference type="Proteomes" id="UP000541421"/>
    </source>
</evidence>
<protein>
    <submittedName>
        <fullName evidence="3">Tripartite tricarboxylate transporter substrate binding protein</fullName>
    </submittedName>
</protein>
<feature type="signal peptide" evidence="2">
    <location>
        <begin position="1"/>
        <end position="26"/>
    </location>
</feature>
<dbReference type="Pfam" id="PF03401">
    <property type="entry name" value="TctC"/>
    <property type="match status" value="1"/>
</dbReference>
<dbReference type="AlphaFoldDB" id="A0A7Y4P3K0"/>